<evidence type="ECO:0000259" key="1">
    <source>
        <dbReference type="PROSITE" id="PS51502"/>
    </source>
</evidence>
<evidence type="ECO:0000313" key="3">
    <source>
        <dbReference type="Proteomes" id="UP000664169"/>
    </source>
</evidence>
<evidence type="ECO:0000313" key="2">
    <source>
        <dbReference type="EMBL" id="CAF9930258.1"/>
    </source>
</evidence>
<feature type="domain" description="Stress-response A/B barrel" evidence="1">
    <location>
        <begin position="3"/>
        <end position="98"/>
    </location>
</feature>
<proteinExistence type="predicted"/>
<keyword evidence="3" id="KW-1185">Reference proteome</keyword>
<dbReference type="PROSITE" id="PS51502">
    <property type="entry name" value="S_R_A_B_BARREL"/>
    <property type="match status" value="1"/>
</dbReference>
<name>A0A8H3FSW4_9LECA</name>
<protein>
    <recommendedName>
        <fullName evidence="1">Stress-response A/B barrel domain-containing protein</fullName>
    </recommendedName>
</protein>
<dbReference type="Gene3D" id="3.30.70.100">
    <property type="match status" value="1"/>
</dbReference>
<reference evidence="2" key="1">
    <citation type="submission" date="2021-03" db="EMBL/GenBank/DDBJ databases">
        <authorList>
            <person name="Tagirdzhanova G."/>
        </authorList>
    </citation>
    <scope>NUCLEOTIDE SEQUENCE</scope>
</reference>
<dbReference type="OrthoDB" id="3830014at2759"/>
<dbReference type="SMART" id="SM00886">
    <property type="entry name" value="Dabb"/>
    <property type="match status" value="1"/>
</dbReference>
<accession>A0A8H3FSW4</accession>
<dbReference type="AlphaFoldDB" id="A0A8H3FSW4"/>
<dbReference type="Pfam" id="PF07876">
    <property type="entry name" value="Dabb"/>
    <property type="match status" value="1"/>
</dbReference>
<comment type="caution">
    <text evidence="2">The sequence shown here is derived from an EMBL/GenBank/DDBJ whole genome shotgun (WGS) entry which is preliminary data.</text>
</comment>
<gene>
    <name evidence="2" type="ORF">GOMPHAMPRED_005604</name>
</gene>
<sequence length="100" mass="11300">MVVQRITLFKVSSADYVPTITAEYDKIPSAVKDGKHYVLSCKASETYEDKSSEGFNFAARMSFATLEDMNFYQDKCSAHQALKTVVIPLVAGRMTVYWEE</sequence>
<organism evidence="2 3">
    <name type="scientific">Gomphillus americanus</name>
    <dbReference type="NCBI Taxonomy" id="1940652"/>
    <lineage>
        <taxon>Eukaryota</taxon>
        <taxon>Fungi</taxon>
        <taxon>Dikarya</taxon>
        <taxon>Ascomycota</taxon>
        <taxon>Pezizomycotina</taxon>
        <taxon>Lecanoromycetes</taxon>
        <taxon>OSLEUM clade</taxon>
        <taxon>Ostropomycetidae</taxon>
        <taxon>Ostropales</taxon>
        <taxon>Graphidaceae</taxon>
        <taxon>Gomphilloideae</taxon>
        <taxon>Gomphillus</taxon>
    </lineage>
</organism>
<dbReference type="InterPro" id="IPR013097">
    <property type="entry name" value="Dabb"/>
</dbReference>
<dbReference type="InterPro" id="IPR011008">
    <property type="entry name" value="Dimeric_a/b-barrel"/>
</dbReference>
<dbReference type="Proteomes" id="UP000664169">
    <property type="component" value="Unassembled WGS sequence"/>
</dbReference>
<dbReference type="EMBL" id="CAJPDQ010000035">
    <property type="protein sequence ID" value="CAF9930258.1"/>
    <property type="molecule type" value="Genomic_DNA"/>
</dbReference>
<dbReference type="SUPFAM" id="SSF54909">
    <property type="entry name" value="Dimeric alpha+beta barrel"/>
    <property type="match status" value="1"/>
</dbReference>